<sequence length="334" mass="38622">MDPSDEHSKPAVPYAKGWQFRVQAHTAPPPTPVTHGCCHIMKQETQEKTELSQLEWCCRYPPLPGQTGTGSVHLEVLDAFQVRDGCNAQVFTAQVLQASSDIQHLQQGMTVVAKMYDPLYFDDDEGFVNPFRCVDKHYTYEARVYNVLSDMQGWLIPKFYGSYTLDIPVEGLGHREVRLILIEYIPSKSMQQLHPKDFSQSARKQIMKGIVDFETMVYYRDIGLTDQHPRNVLIVQNGNLETDPDSQRKLIFIDFAGALLGRTRDDPMAKKINMFYGQYISPLLRWKQRMMRWEFDDWIDWDWDSWIDAEYAHTAPTITPEMQERFGPPSSCSP</sequence>
<gene>
    <name evidence="1" type="ORF">Plec18167_000425</name>
</gene>
<organism evidence="1 2">
    <name type="scientific">Paecilomyces lecythidis</name>
    <dbReference type="NCBI Taxonomy" id="3004212"/>
    <lineage>
        <taxon>Eukaryota</taxon>
        <taxon>Fungi</taxon>
        <taxon>Dikarya</taxon>
        <taxon>Ascomycota</taxon>
        <taxon>Pezizomycotina</taxon>
        <taxon>Eurotiomycetes</taxon>
        <taxon>Eurotiomycetidae</taxon>
        <taxon>Eurotiales</taxon>
        <taxon>Thermoascaceae</taxon>
        <taxon>Paecilomyces</taxon>
    </lineage>
</organism>
<dbReference type="SUPFAM" id="SSF56112">
    <property type="entry name" value="Protein kinase-like (PK-like)"/>
    <property type="match status" value="1"/>
</dbReference>
<comment type="caution">
    <text evidence="1">The sequence shown here is derived from an EMBL/GenBank/DDBJ whole genome shotgun (WGS) entry which is preliminary data.</text>
</comment>
<evidence type="ECO:0000313" key="2">
    <source>
        <dbReference type="Proteomes" id="UP001583193"/>
    </source>
</evidence>
<dbReference type="Proteomes" id="UP001583193">
    <property type="component" value="Unassembled WGS sequence"/>
</dbReference>
<proteinExistence type="predicted"/>
<dbReference type="EMBL" id="JAVDPF010000001">
    <property type="protein sequence ID" value="KAL1886494.1"/>
    <property type="molecule type" value="Genomic_DNA"/>
</dbReference>
<protein>
    <recommendedName>
        <fullName evidence="3">Protein kinase domain-containing protein</fullName>
    </recommendedName>
</protein>
<evidence type="ECO:0000313" key="1">
    <source>
        <dbReference type="EMBL" id="KAL1886494.1"/>
    </source>
</evidence>
<keyword evidence="2" id="KW-1185">Reference proteome</keyword>
<name>A0ABR3YDV5_9EURO</name>
<dbReference type="InterPro" id="IPR011009">
    <property type="entry name" value="Kinase-like_dom_sf"/>
</dbReference>
<accession>A0ABR3YDV5</accession>
<reference evidence="1 2" key="1">
    <citation type="journal article" date="2024" name="IMA Fungus">
        <title>IMA Genome - F19 : A genome assembly and annotation guide to empower mycologists, including annotated draft genome sequences of Ceratocystis pirilliformis, Diaporthe australafricana, Fusarium ophioides, Paecilomyces lecythidis, and Sporothrix stenoceras.</title>
        <authorList>
            <person name="Aylward J."/>
            <person name="Wilson A.M."/>
            <person name="Visagie C.M."/>
            <person name="Spraker J."/>
            <person name="Barnes I."/>
            <person name="Buitendag C."/>
            <person name="Ceriani C."/>
            <person name="Del Mar Angel L."/>
            <person name="du Plessis D."/>
            <person name="Fuchs T."/>
            <person name="Gasser K."/>
            <person name="Kramer D."/>
            <person name="Li W."/>
            <person name="Munsamy K."/>
            <person name="Piso A."/>
            <person name="Price J.L."/>
            <person name="Sonnekus B."/>
            <person name="Thomas C."/>
            <person name="van der Nest A."/>
            <person name="van Dijk A."/>
            <person name="van Heerden A."/>
            <person name="van Vuuren N."/>
            <person name="Yilmaz N."/>
            <person name="Duong T.A."/>
            <person name="van der Merwe N.A."/>
            <person name="Wingfield M.J."/>
            <person name="Wingfield B.D."/>
        </authorList>
    </citation>
    <scope>NUCLEOTIDE SEQUENCE [LARGE SCALE GENOMIC DNA]</scope>
    <source>
        <strain evidence="1 2">CMW 18167</strain>
    </source>
</reference>
<evidence type="ECO:0008006" key="3">
    <source>
        <dbReference type="Google" id="ProtNLM"/>
    </source>
</evidence>